<protein>
    <submittedName>
        <fullName evidence="9">Membrane protein</fullName>
    </submittedName>
</protein>
<dbReference type="OrthoDB" id="2365435at2"/>
<gene>
    <name evidence="9" type="ORF">AC230_06430</name>
</gene>
<evidence type="ECO:0000256" key="5">
    <source>
        <dbReference type="ARBA" id="ARBA00022989"/>
    </source>
</evidence>
<feature type="domain" description="SSD" evidence="8">
    <location>
        <begin position="553"/>
        <end position="683"/>
    </location>
</feature>
<feature type="transmembrane region" description="Helical" evidence="7">
    <location>
        <begin position="632"/>
        <end position="654"/>
    </location>
</feature>
<dbReference type="SUPFAM" id="SSF82866">
    <property type="entry name" value="Multidrug efflux transporter AcrB transmembrane domain"/>
    <property type="match status" value="2"/>
</dbReference>
<dbReference type="PATRIC" id="fig|1678637.3.peg.1398"/>
<dbReference type="Pfam" id="PF03176">
    <property type="entry name" value="MMPL"/>
    <property type="match status" value="2"/>
</dbReference>
<keyword evidence="6 7" id="KW-0472">Membrane</keyword>
<evidence type="ECO:0000313" key="9">
    <source>
        <dbReference type="EMBL" id="KNB54146.1"/>
    </source>
</evidence>
<dbReference type="InterPro" id="IPR050545">
    <property type="entry name" value="Mycobact_MmpL"/>
</dbReference>
<evidence type="ECO:0000256" key="7">
    <source>
        <dbReference type="SAM" id="Phobius"/>
    </source>
</evidence>
<comment type="subcellular location">
    <subcellularLocation>
        <location evidence="1">Cell membrane</location>
        <topology evidence="1">Multi-pass membrane protein</topology>
    </subcellularLocation>
</comment>
<keyword evidence="10" id="KW-1185">Reference proteome</keyword>
<comment type="caution">
    <text evidence="9">The sequence shown here is derived from an EMBL/GenBank/DDBJ whole genome shotgun (WGS) entry which is preliminary data.</text>
</comment>
<dbReference type="InterPro" id="IPR004869">
    <property type="entry name" value="MMPL_dom"/>
</dbReference>
<feature type="transmembrane region" description="Helical" evidence="7">
    <location>
        <begin position="583"/>
        <end position="602"/>
    </location>
</feature>
<evidence type="ECO:0000313" key="10">
    <source>
        <dbReference type="Proteomes" id="UP000037288"/>
    </source>
</evidence>
<reference evidence="10" key="1">
    <citation type="submission" date="2015-07" db="EMBL/GenBank/DDBJ databases">
        <title>Draft genome sequence of Streptomyces sp. CMAA 1322, a bacterium isolated from Caatinga biome, from dry forest semiarid of Brazil.</title>
        <authorList>
            <person name="Santos S.N."/>
            <person name="Gacesa R."/>
            <person name="Taketani R.G."/>
            <person name="Long P.F."/>
            <person name="Melo I.S."/>
        </authorList>
    </citation>
    <scope>NUCLEOTIDE SEQUENCE [LARGE SCALE GENOMIC DNA]</scope>
    <source>
        <strain evidence="10">CMAA 1322</strain>
    </source>
</reference>
<comment type="similarity">
    <text evidence="2">Belongs to the resistance-nodulation-cell division (RND) (TC 2.A.6) family. MmpL subfamily.</text>
</comment>
<dbReference type="GO" id="GO:0005886">
    <property type="term" value="C:plasma membrane"/>
    <property type="evidence" value="ECO:0007669"/>
    <property type="project" value="UniProtKB-SubCell"/>
</dbReference>
<evidence type="ECO:0000256" key="4">
    <source>
        <dbReference type="ARBA" id="ARBA00022692"/>
    </source>
</evidence>
<feature type="transmembrane region" description="Helical" evidence="7">
    <location>
        <begin position="526"/>
        <end position="543"/>
    </location>
</feature>
<feature type="transmembrane region" description="Helical" evidence="7">
    <location>
        <begin position="550"/>
        <end position="571"/>
    </location>
</feature>
<dbReference type="PROSITE" id="PS50156">
    <property type="entry name" value="SSD"/>
    <property type="match status" value="2"/>
</dbReference>
<keyword evidence="4 7" id="KW-0812">Transmembrane</keyword>
<feature type="domain" description="SSD" evidence="8">
    <location>
        <begin position="203"/>
        <end position="335"/>
    </location>
</feature>
<sequence length="708" mass="74902">MFRLVGRVAVHRPWLVIAVWLIAAAGLTLWAPDHTPSASAFAFVPSHSESARADRLHQRVFPAQRRPMAIVVFRRADGGRLTRTDLRDVATVTGHLRDRKRPGVATVEGGPHSVSPNGKVALAHVFPVAGDPPGGQLRASVRAMREDTAELLRGSEVRAGMTGSVPGDLDSRDSSSERDALVMKATLVLVVVSLLVVFRSPLIALLPVAVIAVAYAVAVGLIAVMSAVTGMEADVFVSAILIIVLFGIGTDYVLFLLFRYREELRSGKPSRTALVDAVARVGETIASAASVVIVAFLALLLATVGTLRSMGPPLALAVAVTLVAALTLVPAVFSVLGTTVFWPSRTWSHRRPDRSAQRVGRLVSFRPALLTGVCTALLTVMALNASGFTANFATTALPDTIEYMRALKDMERGFSAGQSDPVQVYLTAEGRSRPSAAILAAYRNRLAGIRGVGAVSTPLPSPDGRIALYEVSLVHRPLERAAVELAGGPLRAGAHRYAPRGTTVLVGGRSAELADMRTAVAHDYKVVFPVAALAITVILALLLRSLVTPLYLMLSVALGFVAALGTVVWFYQDVQGQPGLSLVLPAVLYLFVVTLGTDYNILMVTRLREEMANGVPPRQAVRAAVTRSVPTIAAAALILAGTFGVLMLTGSLLLEQMGMALATGILITAFALATLLVPATMILLGRWAWWPAGTRPAVQDSGDGSQPA</sequence>
<dbReference type="Gene3D" id="1.20.1640.10">
    <property type="entry name" value="Multidrug efflux transporter AcrB transmembrane domain"/>
    <property type="match status" value="2"/>
</dbReference>
<dbReference type="InterPro" id="IPR000731">
    <property type="entry name" value="SSD"/>
</dbReference>
<feature type="transmembrane region" description="Helical" evidence="7">
    <location>
        <begin position="314"/>
        <end position="342"/>
    </location>
</feature>
<evidence type="ECO:0000259" key="8">
    <source>
        <dbReference type="PROSITE" id="PS50156"/>
    </source>
</evidence>
<evidence type="ECO:0000256" key="2">
    <source>
        <dbReference type="ARBA" id="ARBA00010157"/>
    </source>
</evidence>
<evidence type="ECO:0000256" key="3">
    <source>
        <dbReference type="ARBA" id="ARBA00022475"/>
    </source>
</evidence>
<evidence type="ECO:0000256" key="6">
    <source>
        <dbReference type="ARBA" id="ARBA00023136"/>
    </source>
</evidence>
<dbReference type="Proteomes" id="UP000037288">
    <property type="component" value="Unassembled WGS sequence"/>
</dbReference>
<evidence type="ECO:0000256" key="1">
    <source>
        <dbReference type="ARBA" id="ARBA00004651"/>
    </source>
</evidence>
<feature type="transmembrane region" description="Helical" evidence="7">
    <location>
        <begin position="235"/>
        <end position="258"/>
    </location>
</feature>
<dbReference type="EMBL" id="LFXA01000002">
    <property type="protein sequence ID" value="KNB54146.1"/>
    <property type="molecule type" value="Genomic_DNA"/>
</dbReference>
<keyword evidence="5 7" id="KW-1133">Transmembrane helix</keyword>
<dbReference type="RefSeq" id="WP_049714894.1">
    <property type="nucleotide sequence ID" value="NZ_LFXA01000002.1"/>
</dbReference>
<feature type="transmembrane region" description="Helical" evidence="7">
    <location>
        <begin position="363"/>
        <end position="383"/>
    </location>
</feature>
<dbReference type="PANTHER" id="PTHR33406">
    <property type="entry name" value="MEMBRANE PROTEIN MJ1562-RELATED"/>
    <property type="match status" value="1"/>
</dbReference>
<accession>A0A0K9XM17</accession>
<keyword evidence="3" id="KW-1003">Cell membrane</keyword>
<feature type="transmembrane region" description="Helical" evidence="7">
    <location>
        <begin position="660"/>
        <end position="685"/>
    </location>
</feature>
<feature type="transmembrane region" description="Helical" evidence="7">
    <location>
        <begin position="278"/>
        <end position="302"/>
    </location>
</feature>
<name>A0A0K9XM17_9ACTN</name>
<feature type="transmembrane region" description="Helical" evidence="7">
    <location>
        <begin position="181"/>
        <end position="198"/>
    </location>
</feature>
<dbReference type="AlphaFoldDB" id="A0A0K9XM17"/>
<dbReference type="STRING" id="1678637.AC230_06430"/>
<organism evidence="9 10">
    <name type="scientific">Streptomyces caatingaensis</name>
    <dbReference type="NCBI Taxonomy" id="1678637"/>
    <lineage>
        <taxon>Bacteria</taxon>
        <taxon>Bacillati</taxon>
        <taxon>Actinomycetota</taxon>
        <taxon>Actinomycetes</taxon>
        <taxon>Kitasatosporales</taxon>
        <taxon>Streptomycetaceae</taxon>
        <taxon>Streptomyces</taxon>
    </lineage>
</organism>
<feature type="transmembrane region" description="Helical" evidence="7">
    <location>
        <begin position="205"/>
        <end position="229"/>
    </location>
</feature>
<dbReference type="PANTHER" id="PTHR33406:SF6">
    <property type="entry name" value="MEMBRANE PROTEIN YDGH-RELATED"/>
    <property type="match status" value="1"/>
</dbReference>
<proteinExistence type="inferred from homology"/>